<evidence type="ECO:0000313" key="1">
    <source>
        <dbReference type="EMBL" id="ARX75908.1"/>
    </source>
</evidence>
<gene>
    <name evidence="1" type="ORF">KJLKPALD_00029</name>
</gene>
<dbReference type="EMBL" id="KY863418">
    <property type="protein sequence ID" value="ARX75908.1"/>
    <property type="molecule type" value="Genomic_DNA"/>
</dbReference>
<accession>A0A1Z1VW34</accession>
<keyword evidence="1" id="KW-0614">Plasmid</keyword>
<protein>
    <submittedName>
        <fullName evidence="1">Uncharacterized protein</fullName>
    </submittedName>
</protein>
<organism evidence="1">
    <name type="scientific">Enterobacter asburiae</name>
    <dbReference type="NCBI Taxonomy" id="61645"/>
    <lineage>
        <taxon>Bacteria</taxon>
        <taxon>Pseudomonadati</taxon>
        <taxon>Pseudomonadota</taxon>
        <taxon>Gammaproteobacteria</taxon>
        <taxon>Enterobacterales</taxon>
        <taxon>Enterobacteriaceae</taxon>
        <taxon>Enterobacter</taxon>
        <taxon>Enterobacter cloacae complex</taxon>
    </lineage>
</organism>
<dbReference type="AlphaFoldDB" id="A0A1Z1VW34"/>
<name>A0A1Z1VW34_ENTAS</name>
<proteinExistence type="predicted"/>
<sequence>MLIPQHVYAALLAAMKDAFGAKLLSDINFSKVQLLGIKKPGHNVPALYLKINYSLLGIDTVFSDLLASSAGPKTVTCCVAKSPLSS</sequence>
<geneLocation type="plasmid" evidence="1">
    <name>pOXA436</name>
</geneLocation>
<reference evidence="1" key="1">
    <citation type="submission" date="2017-03" db="EMBL/GenBank/DDBJ databases">
        <title>Dissemination and characteristics of a novel Enterobacteriaceae-encoded carbapenem-hydrolyzing class D beta-lactamase, OXA-436 from four patients involving six different hospitals in Denmark.</title>
        <authorList>
            <person name="Samuelsen O."/>
            <person name="Hansen F."/>
            <person name="Aasnaes B."/>
            <person name="Hasman H."/>
            <person name="Lund B.A."/>
            <person name="Leiros H.-K.S."/>
            <person name="Lilje B."/>
            <person name="Janice J."/>
            <person name="Jakobsen L."/>
            <person name="Littauer P."/>
            <person name="Soes L.M."/>
            <person name="Holzknecht B.J."/>
            <person name="Andersen L.P."/>
            <person name="Stegger M."/>
            <person name="Andersen P.S."/>
            <person name="Hammerum A.M."/>
        </authorList>
    </citation>
    <scope>NUCLEOTIDE SEQUENCE</scope>
    <source>
        <strain evidence="1">AMA 497</strain>
        <plasmid evidence="1">pOXA436</plasmid>
    </source>
</reference>